<organism evidence="6">
    <name type="scientific">Litchi chinensis</name>
    <name type="common">Lychee</name>
    <dbReference type="NCBI Taxonomy" id="151069"/>
    <lineage>
        <taxon>Eukaryota</taxon>
        <taxon>Viridiplantae</taxon>
        <taxon>Streptophyta</taxon>
        <taxon>Embryophyta</taxon>
        <taxon>Tracheophyta</taxon>
        <taxon>Spermatophyta</taxon>
        <taxon>Magnoliopsida</taxon>
        <taxon>eudicotyledons</taxon>
        <taxon>Gunneridae</taxon>
        <taxon>Pentapetalae</taxon>
        <taxon>rosids</taxon>
        <taxon>malvids</taxon>
        <taxon>Sapindales</taxon>
        <taxon>Sapindaceae</taxon>
        <taxon>Litchi</taxon>
    </lineage>
</organism>
<dbReference type="Pfam" id="PF02365">
    <property type="entry name" value="NAM"/>
    <property type="match status" value="1"/>
</dbReference>
<dbReference type="InterPro" id="IPR003441">
    <property type="entry name" value="NAC-dom"/>
</dbReference>
<dbReference type="Gene3D" id="2.170.150.80">
    <property type="entry name" value="NAC domain"/>
    <property type="match status" value="1"/>
</dbReference>
<dbReference type="AlphaFoldDB" id="A0A8K1MD11"/>
<reference evidence="6" key="1">
    <citation type="submission" date="2020-03" db="EMBL/GenBank/DDBJ databases">
        <title>LcNAC40-LcVPE regulatory module contributes to fruit abscission by promoting autolytic programmed cell death in litchi.</title>
        <authorList>
            <person name="Li C."/>
            <person name="Ning X."/>
            <person name="Zhao M."/>
            <person name="Wen Z."/>
            <person name="Kou L."/>
            <person name="Ma X."/>
            <person name="Peng M."/>
            <person name="Yang Y."/>
            <person name="Wu H."/>
            <person name="Li J."/>
        </authorList>
    </citation>
    <scope>NUCLEOTIDE SEQUENCE</scope>
</reference>
<evidence type="ECO:0000313" key="6">
    <source>
        <dbReference type="EMBL" id="UBT01667.1"/>
    </source>
</evidence>
<dbReference type="InterPro" id="IPR036093">
    <property type="entry name" value="NAC_dom_sf"/>
</dbReference>
<name>A0A8K1MD11_LITCN</name>
<evidence type="ECO:0000259" key="5">
    <source>
        <dbReference type="Pfam" id="PF02365"/>
    </source>
</evidence>
<dbReference type="PANTHER" id="PTHR31744">
    <property type="entry name" value="PROTEIN CUP-SHAPED COTYLEDON 2-RELATED"/>
    <property type="match status" value="1"/>
</dbReference>
<sequence>MGEAQNDGNSERTPFLLPPGCRFYPSEEELLRYYLTNKNANANNTDDDDGGYNLIKELDLYDYEPHELPERACYAYGRQGRKRHWFCYSKKARVREKSRRRAKNGFWRRRGRVKSIVAVNRGEEVIVGTRKGFVFYLGNSPKTAVRTDWVLYEYQLVDHVKAAFVVCRVFVKSRSGNSVSEIGISSAMEESVSAVRHIGVQHDGSLTSSFLEAELHDDKIIDGRVVSQLDNRVMQGPIPVARFQLPMDTPSGEQVGTSGLTGGDMFVDTLTAQQLISILEEDFIELDDLVS</sequence>
<dbReference type="GO" id="GO:0003677">
    <property type="term" value="F:DNA binding"/>
    <property type="evidence" value="ECO:0007669"/>
    <property type="project" value="UniProtKB-KW"/>
</dbReference>
<evidence type="ECO:0000256" key="2">
    <source>
        <dbReference type="ARBA" id="ARBA00023125"/>
    </source>
</evidence>
<dbReference type="SUPFAM" id="SSF101941">
    <property type="entry name" value="NAC domain"/>
    <property type="match status" value="1"/>
</dbReference>
<keyword evidence="1" id="KW-0805">Transcription regulation</keyword>
<feature type="domain" description="NAC" evidence="5">
    <location>
        <begin position="18"/>
        <end position="156"/>
    </location>
</feature>
<keyword evidence="2" id="KW-0238">DNA-binding</keyword>
<evidence type="ECO:0000256" key="3">
    <source>
        <dbReference type="ARBA" id="ARBA00023163"/>
    </source>
</evidence>
<evidence type="ECO:0000256" key="1">
    <source>
        <dbReference type="ARBA" id="ARBA00023015"/>
    </source>
</evidence>
<keyword evidence="4" id="KW-0539">Nucleus</keyword>
<protein>
    <submittedName>
        <fullName evidence="6">NAC transcription factor 63</fullName>
    </submittedName>
</protein>
<dbReference type="SMR" id="A0A8K1MD11"/>
<evidence type="ECO:0000256" key="4">
    <source>
        <dbReference type="ARBA" id="ARBA00023242"/>
    </source>
</evidence>
<accession>A0A8K1MD11</accession>
<dbReference type="GO" id="GO:0006355">
    <property type="term" value="P:regulation of DNA-templated transcription"/>
    <property type="evidence" value="ECO:0007669"/>
    <property type="project" value="InterPro"/>
</dbReference>
<proteinExistence type="evidence at transcript level"/>
<keyword evidence="3" id="KW-0804">Transcription</keyword>
<dbReference type="EMBL" id="MT275551">
    <property type="protein sequence ID" value="UBT01667.1"/>
    <property type="molecule type" value="mRNA"/>
</dbReference>